<dbReference type="PANTHER" id="PTHR42200">
    <property type="entry name" value="ARCHAEAL FLAGELLA-RELATED PROTEIN F-RELATED"/>
    <property type="match status" value="1"/>
</dbReference>
<keyword evidence="1" id="KW-0282">Flagellum</keyword>
<dbReference type="RefSeq" id="WP_008083233.1">
    <property type="nucleotide sequence ID" value="NC_013926.1"/>
</dbReference>
<name>B5IAZ1_ACIB4</name>
<dbReference type="OrthoDB" id="183655at2157"/>
<evidence type="ECO:0000313" key="2">
    <source>
        <dbReference type="Proteomes" id="UP000001400"/>
    </source>
</evidence>
<dbReference type="GO" id="GO:0097588">
    <property type="term" value="P:archaeal or bacterial-type flagellum-dependent cell motility"/>
    <property type="evidence" value="ECO:0007669"/>
    <property type="project" value="InterPro"/>
</dbReference>
<keyword evidence="1" id="KW-0969">Cilium</keyword>
<dbReference type="GeneID" id="8828282"/>
<dbReference type="EMBL" id="CP001941">
    <property type="protein sequence ID" value="ADD09128.1"/>
    <property type="molecule type" value="Genomic_DNA"/>
</dbReference>
<evidence type="ECO:0000313" key="1">
    <source>
        <dbReference type="EMBL" id="ADD09128.1"/>
    </source>
</evidence>
<dbReference type="Pfam" id="PF01917">
    <property type="entry name" value="Flagellin_arch-type"/>
    <property type="match status" value="1"/>
</dbReference>
<accession>B5IAZ1</accession>
<dbReference type="KEGG" id="abi:Aboo_1320"/>
<dbReference type="Proteomes" id="UP000001400">
    <property type="component" value="Chromosome"/>
</dbReference>
<organism evidence="1 2">
    <name type="scientific">Aciduliprofundum boonei (strain DSM 19572 / T469)</name>
    <dbReference type="NCBI Taxonomy" id="439481"/>
    <lineage>
        <taxon>Archaea</taxon>
        <taxon>Methanobacteriati</taxon>
        <taxon>Thermoplasmatota</taxon>
        <taxon>DHVE2 group</taxon>
        <taxon>Candidatus Aciduliprofundum</taxon>
    </lineage>
</organism>
<proteinExistence type="predicted"/>
<dbReference type="InterPro" id="IPR002774">
    <property type="entry name" value="Flagellin_arc-type"/>
</dbReference>
<dbReference type="STRING" id="439481.Aboo_1320"/>
<keyword evidence="2" id="KW-1185">Reference proteome</keyword>
<gene>
    <name evidence="1" type="ordered locus">Aboo_1320</name>
</gene>
<dbReference type="PANTHER" id="PTHR42200:SF2">
    <property type="entry name" value="ARCHAEAL FLAGELLA-RELATED PROTEIN F"/>
    <property type="match status" value="1"/>
</dbReference>
<dbReference type="eggNOG" id="arCOG01822">
    <property type="taxonomic scope" value="Archaea"/>
</dbReference>
<dbReference type="HOGENOM" id="CLU_134827_1_0_2"/>
<sequence>MGLSTSATHIIFFIASVVIAASFVGVAANAILNISNGIQDRGNMLADQLSGSFEIINDPTHMSNNPLILYLKNTGKVPLSTAHITILIDGINEDNYTVSNDTWMPGDTITLTVNVDLASGDHVVKVVLENGISDTFYFKV</sequence>
<keyword evidence="1" id="KW-0966">Cell projection</keyword>
<dbReference type="AlphaFoldDB" id="B5IAZ1"/>
<reference evidence="1" key="1">
    <citation type="submission" date="2010-02" db="EMBL/GenBank/DDBJ databases">
        <title>Complete sequence of Aciduliprofundum boonei T469.</title>
        <authorList>
            <consortium name="US DOE Joint Genome Institute"/>
            <person name="Lucas S."/>
            <person name="Copeland A."/>
            <person name="Lapidus A."/>
            <person name="Cheng J.-F."/>
            <person name="Bruce D."/>
            <person name="Goodwin L."/>
            <person name="Pitluck S."/>
            <person name="Saunders E."/>
            <person name="Detter J.C."/>
            <person name="Han C."/>
            <person name="Tapia R."/>
            <person name="Land M."/>
            <person name="Hauser L."/>
            <person name="Kyrpides N."/>
            <person name="Mikhailova N."/>
            <person name="Flores G."/>
            <person name="Reysenbach A.-L."/>
            <person name="Woyke T."/>
        </authorList>
    </citation>
    <scope>NUCLEOTIDE SEQUENCE</scope>
    <source>
        <strain evidence="1">T469</strain>
    </source>
</reference>
<protein>
    <submittedName>
        <fullName evidence="1">Flagellin</fullName>
    </submittedName>
</protein>
<dbReference type="GO" id="GO:0005198">
    <property type="term" value="F:structural molecule activity"/>
    <property type="evidence" value="ECO:0007669"/>
    <property type="project" value="InterPro"/>
</dbReference>